<dbReference type="PROSITE" id="PS51462">
    <property type="entry name" value="NUDIX"/>
    <property type="match status" value="1"/>
</dbReference>
<dbReference type="AlphaFoldDB" id="A0A1B0ZJG3"/>
<dbReference type="InterPro" id="IPR000086">
    <property type="entry name" value="NUDIX_hydrolase_dom"/>
</dbReference>
<accession>A0A1B0ZJG3</accession>
<evidence type="ECO:0000313" key="6">
    <source>
        <dbReference type="Proteomes" id="UP000092596"/>
    </source>
</evidence>
<feature type="region of interest" description="Disordered" evidence="3">
    <location>
        <begin position="1"/>
        <end position="23"/>
    </location>
</feature>
<evidence type="ECO:0000256" key="1">
    <source>
        <dbReference type="ARBA" id="ARBA00001946"/>
    </source>
</evidence>
<evidence type="ECO:0000313" key="5">
    <source>
        <dbReference type="EMBL" id="ANP28096.1"/>
    </source>
</evidence>
<dbReference type="PANTHER" id="PTHR43046:SF2">
    <property type="entry name" value="8-OXO-DGTP DIPHOSPHATASE-RELATED"/>
    <property type="match status" value="1"/>
</dbReference>
<feature type="domain" description="Nudix hydrolase" evidence="4">
    <location>
        <begin position="234"/>
        <end position="371"/>
    </location>
</feature>
<dbReference type="PROSITE" id="PS00893">
    <property type="entry name" value="NUDIX_BOX"/>
    <property type="match status" value="1"/>
</dbReference>
<evidence type="ECO:0000256" key="3">
    <source>
        <dbReference type="SAM" id="MobiDB-lite"/>
    </source>
</evidence>
<dbReference type="CDD" id="cd04690">
    <property type="entry name" value="NUDIX_Hydrolase"/>
    <property type="match status" value="1"/>
</dbReference>
<dbReference type="Gene3D" id="3.90.79.10">
    <property type="entry name" value="Nucleoside Triphosphate Pyrophosphohydrolase"/>
    <property type="match status" value="1"/>
</dbReference>
<dbReference type="Pfam" id="PF00293">
    <property type="entry name" value="NUDIX"/>
    <property type="match status" value="1"/>
</dbReference>
<dbReference type="STRING" id="1630135.DAD186_15460"/>
<dbReference type="InterPro" id="IPR015797">
    <property type="entry name" value="NUDIX_hydrolase-like_dom_sf"/>
</dbReference>
<comment type="cofactor">
    <cofactor evidence="1">
        <name>Mg(2+)</name>
        <dbReference type="ChEBI" id="CHEBI:18420"/>
    </cofactor>
</comment>
<evidence type="ECO:0000259" key="4">
    <source>
        <dbReference type="PROSITE" id="PS51462"/>
    </source>
</evidence>
<dbReference type="KEGG" id="dva:DAD186_15460"/>
<dbReference type="Proteomes" id="UP000092596">
    <property type="component" value="Chromosome"/>
</dbReference>
<proteinExistence type="predicted"/>
<keyword evidence="2" id="KW-0378">Hydrolase</keyword>
<gene>
    <name evidence="5" type="ORF">DAD186_15460</name>
</gene>
<dbReference type="EMBL" id="CP012117">
    <property type="protein sequence ID" value="ANP28096.1"/>
    <property type="molecule type" value="Genomic_DNA"/>
</dbReference>
<organism evidence="5 6">
    <name type="scientific">Dermabacter vaginalis</name>
    <dbReference type="NCBI Taxonomy" id="1630135"/>
    <lineage>
        <taxon>Bacteria</taxon>
        <taxon>Bacillati</taxon>
        <taxon>Actinomycetota</taxon>
        <taxon>Actinomycetes</taxon>
        <taxon>Micrococcales</taxon>
        <taxon>Dermabacteraceae</taxon>
        <taxon>Dermabacter</taxon>
    </lineage>
</organism>
<dbReference type="SUPFAM" id="SSF55811">
    <property type="entry name" value="Nudix"/>
    <property type="match status" value="1"/>
</dbReference>
<evidence type="ECO:0000256" key="2">
    <source>
        <dbReference type="ARBA" id="ARBA00022801"/>
    </source>
</evidence>
<dbReference type="SUPFAM" id="SSF52540">
    <property type="entry name" value="P-loop containing nucleoside triphosphate hydrolases"/>
    <property type="match status" value="1"/>
</dbReference>
<dbReference type="InterPro" id="IPR027417">
    <property type="entry name" value="P-loop_NTPase"/>
</dbReference>
<protein>
    <recommendedName>
        <fullName evidence="4">Nudix hydrolase domain-containing protein</fullName>
    </recommendedName>
</protein>
<reference evidence="5 6" key="1">
    <citation type="submission" date="2015-06" db="EMBL/GenBank/DDBJ databases">
        <title>Investigation of pathophysiology for high-risk pregnancy and development of treatment modality based on it.</title>
        <authorList>
            <person name="Kim B.-C."/>
            <person name="Lim S."/>
        </authorList>
    </citation>
    <scope>NUCLEOTIDE SEQUENCE [LARGE SCALE GENOMIC DNA]</scope>
    <source>
        <strain evidence="5 6">AD1-86</strain>
    </source>
</reference>
<dbReference type="Gene3D" id="3.40.50.300">
    <property type="entry name" value="P-loop containing nucleotide triphosphate hydrolases"/>
    <property type="match status" value="1"/>
</dbReference>
<name>A0A1B0ZJG3_9MICO</name>
<dbReference type="InterPro" id="IPR020084">
    <property type="entry name" value="NUDIX_hydrolase_CS"/>
</dbReference>
<dbReference type="RefSeq" id="WP_236886231.1">
    <property type="nucleotide sequence ID" value="NZ_CP012117.1"/>
</dbReference>
<dbReference type="PANTHER" id="PTHR43046">
    <property type="entry name" value="GDP-MANNOSE MANNOSYL HYDROLASE"/>
    <property type="match status" value="1"/>
</dbReference>
<sequence length="377" mass="41451">MSDRPSTPFPRIAADRDGTRPPRRIVLLSGPSGSGKGRLAEHSGLPVLNLDDFYRDHDEEGLPRAFGIVDWDDPASWRADDALRALETLCHEGTVEVPTYSISQSRRTGTRIFSAEESPLVIAEGIFASALVGALAERGLLADAIVLDRPAALVFGLRFIRDVRQARKPIPTLVRRGLALARSQGRDVDEWARAGMRRLALRPALARVGGLECLWAADARSATVGRARSHEAPPTITVSAVCFYAKTEGEWRALGVRKRGTEKFMQPGGKPEAGETPLECATREIREELHLRLDPEKLEHLGHFRTAAANEAGTLLISDVFLAPEVANPEEFTPHAEIEEVRWFPLDTNQIVDAHVLAPLFRDEVLPLLRARLGTAD</sequence>
<dbReference type="GO" id="GO:0016787">
    <property type="term" value="F:hydrolase activity"/>
    <property type="evidence" value="ECO:0007669"/>
    <property type="project" value="UniProtKB-KW"/>
</dbReference>